<keyword evidence="7 11" id="KW-1015">Disulfide bond</keyword>
<dbReference type="SUPFAM" id="SSF52833">
    <property type="entry name" value="Thioredoxin-like"/>
    <property type="match status" value="2"/>
</dbReference>
<feature type="disulfide bond" description="Redox-active" evidence="11">
    <location>
        <begin position="343"/>
        <end position="346"/>
    </location>
</feature>
<comment type="caution">
    <text evidence="13">The sequence shown here is derived from an EMBL/GenBank/DDBJ whole genome shotgun (WGS) entry which is preliminary data.</text>
</comment>
<keyword evidence="8 11" id="KW-0676">Redox-active center</keyword>
<dbReference type="PROSITE" id="PS51354">
    <property type="entry name" value="GLUTAREDOXIN_2"/>
    <property type="match status" value="1"/>
</dbReference>
<gene>
    <name evidence="13" type="primary">ahpF</name>
    <name evidence="13" type="ORF">E5S66_10995</name>
</gene>
<dbReference type="InterPro" id="IPR008255">
    <property type="entry name" value="Pyr_nucl-diS_OxRdtase_2_AS"/>
</dbReference>
<evidence type="ECO:0000256" key="2">
    <source>
        <dbReference type="ARBA" id="ARBA00011738"/>
    </source>
</evidence>
<dbReference type="CDD" id="cd03026">
    <property type="entry name" value="AhpF_NTD_C"/>
    <property type="match status" value="1"/>
</dbReference>
<dbReference type="GO" id="GO:0000302">
    <property type="term" value="P:response to reactive oxygen species"/>
    <property type="evidence" value="ECO:0007669"/>
    <property type="project" value="InterPro"/>
</dbReference>
<evidence type="ECO:0000256" key="4">
    <source>
        <dbReference type="ARBA" id="ARBA00022630"/>
    </source>
</evidence>
<feature type="domain" description="FAD/NAD(P)-binding" evidence="12">
    <location>
        <begin position="211"/>
        <end position="502"/>
    </location>
</feature>
<feature type="binding site" evidence="10">
    <location>
        <begin position="476"/>
        <end position="486"/>
    </location>
    <ligand>
        <name>FAD</name>
        <dbReference type="ChEBI" id="CHEBI:57692"/>
    </ligand>
</feature>
<dbReference type="PROSITE" id="PS00573">
    <property type="entry name" value="PYRIDINE_REDOX_2"/>
    <property type="match status" value="1"/>
</dbReference>
<keyword evidence="5 10" id="KW-0274">FAD</keyword>
<dbReference type="GO" id="GO:0016668">
    <property type="term" value="F:oxidoreductase activity, acting on a sulfur group of donors, NAD(P) as acceptor"/>
    <property type="evidence" value="ECO:0007669"/>
    <property type="project" value="UniProtKB-ARBA"/>
</dbReference>
<dbReference type="InterPro" id="IPR050097">
    <property type="entry name" value="Ferredoxin-NADP_redctase_2"/>
</dbReference>
<dbReference type="NCBIfam" id="TIGR03140">
    <property type="entry name" value="AhpF"/>
    <property type="match status" value="1"/>
</dbReference>
<feature type="binding site" evidence="10">
    <location>
        <begin position="212"/>
        <end position="227"/>
    </location>
    <ligand>
        <name>FAD</name>
        <dbReference type="ChEBI" id="CHEBI:57692"/>
    </ligand>
</feature>
<evidence type="ECO:0000259" key="12">
    <source>
        <dbReference type="Pfam" id="PF07992"/>
    </source>
</evidence>
<dbReference type="GO" id="GO:0005829">
    <property type="term" value="C:cytosol"/>
    <property type="evidence" value="ECO:0007669"/>
    <property type="project" value="UniProtKB-ARBA"/>
</dbReference>
<evidence type="ECO:0000256" key="10">
    <source>
        <dbReference type="PIRSR" id="PIRSR000238-1"/>
    </source>
</evidence>
<dbReference type="InterPro" id="IPR036188">
    <property type="entry name" value="FAD/NAD-bd_sf"/>
</dbReference>
<comment type="subunit">
    <text evidence="2">Homodimer.</text>
</comment>
<feature type="binding site" evidence="10">
    <location>
        <begin position="355"/>
        <end position="369"/>
    </location>
    <ligand>
        <name>NAD(+)</name>
        <dbReference type="ChEBI" id="CHEBI:57540"/>
    </ligand>
</feature>
<evidence type="ECO:0000256" key="3">
    <source>
        <dbReference type="ARBA" id="ARBA00020059"/>
    </source>
</evidence>
<dbReference type="Gene3D" id="3.40.30.80">
    <property type="match status" value="1"/>
</dbReference>
<evidence type="ECO:0000256" key="6">
    <source>
        <dbReference type="ARBA" id="ARBA00023002"/>
    </source>
</evidence>
<dbReference type="InterPro" id="IPR044142">
    <property type="entry name" value="AhpF_NTD_N"/>
</dbReference>
<dbReference type="GO" id="GO:0050660">
    <property type="term" value="F:flavin adenine dinucleotide binding"/>
    <property type="evidence" value="ECO:0007669"/>
    <property type="project" value="InterPro"/>
</dbReference>
<dbReference type="RefSeq" id="WP_138349251.1">
    <property type="nucleotide sequence ID" value="NZ_SROY01000005.1"/>
</dbReference>
<dbReference type="InterPro" id="IPR012081">
    <property type="entry name" value="Alkyl_hydroperoxide_Rdtase_suF"/>
</dbReference>
<dbReference type="PIRSF" id="PIRSF000238">
    <property type="entry name" value="AhpF"/>
    <property type="match status" value="1"/>
</dbReference>
<dbReference type="PRINTS" id="PR00469">
    <property type="entry name" value="PNDRDTASEII"/>
</dbReference>
<evidence type="ECO:0000256" key="1">
    <source>
        <dbReference type="ARBA" id="ARBA00009333"/>
    </source>
</evidence>
<dbReference type="EMBL" id="SROY01000005">
    <property type="protein sequence ID" value="TLX21047.1"/>
    <property type="molecule type" value="Genomic_DNA"/>
</dbReference>
<proteinExistence type="inferred from homology"/>
<sequence>MLDAALKTQLAAYLEKLQQPIELVASLDDSEAARELDELLGEIAALSPKITRARGDDSRKPSFLIRRAGSDVQVGFAAIPLGHEFTSLVLALLQVGGHPVKIDDALAEQVRNLPGDYAFETYMSLHCQSCPDTVQALNAMSVLNPRIRHVAIDGALFQAEVEAKQILSVPTIYMNGEEFDAGRMSIEQVLAKLDTGAAARAAEALKEREPYEVLIVGGGPAGAAAAIYAARKGIRTGLVAERFGGQVLDTMSIENFPSVEYTEGPKLAASLEAHVRSYGVDIITAQRAKALHPAGATGDMAGVELESGATLRARTVILAPGARWRQTGVPGEADYRTKGVTYCPHCDGPLFKGKKVAVIGGGNSGIEAAIDLAGVVEHVTVLEFDGKLRADDVLQRKLASLPNTAVHLNAQTTEMIGDGGKLTGLRFSDRTNGQVSDLELAGVFVQIGLLPNTEWLKGAVELSPRGEIVIDDRGQTSAPGVFAAGDATTEPFKQIVVAMGGGSTAALSAFDFLIRHSAPAAEAKAA</sequence>
<evidence type="ECO:0000256" key="7">
    <source>
        <dbReference type="ARBA" id="ARBA00023157"/>
    </source>
</evidence>
<dbReference type="Pfam" id="PF07992">
    <property type="entry name" value="Pyr_redox_2"/>
    <property type="match status" value="1"/>
</dbReference>
<dbReference type="Proteomes" id="UP000308508">
    <property type="component" value="Unassembled WGS sequence"/>
</dbReference>
<evidence type="ECO:0000313" key="14">
    <source>
        <dbReference type="Proteomes" id="UP000308508"/>
    </source>
</evidence>
<evidence type="ECO:0000313" key="13">
    <source>
        <dbReference type="EMBL" id="TLX21047.1"/>
    </source>
</evidence>
<organism evidence="13 14">
    <name type="scientific">Thermomonas fusca</name>
    <dbReference type="NCBI Taxonomy" id="215690"/>
    <lineage>
        <taxon>Bacteria</taxon>
        <taxon>Pseudomonadati</taxon>
        <taxon>Pseudomonadota</taxon>
        <taxon>Gammaproteobacteria</taxon>
        <taxon>Lysobacterales</taxon>
        <taxon>Lysobacteraceae</taxon>
        <taxon>Thermomonas</taxon>
    </lineage>
</organism>
<dbReference type="GO" id="GO:0032991">
    <property type="term" value="C:protein-containing complex"/>
    <property type="evidence" value="ECO:0007669"/>
    <property type="project" value="UniProtKB-ARBA"/>
</dbReference>
<dbReference type="AlphaFoldDB" id="A0A5R9PD71"/>
<dbReference type="Gene3D" id="3.50.50.60">
    <property type="entry name" value="FAD/NAD(P)-binding domain"/>
    <property type="match status" value="2"/>
</dbReference>
<dbReference type="InterPro" id="IPR023753">
    <property type="entry name" value="FAD/NAD-binding_dom"/>
</dbReference>
<dbReference type="STRING" id="1123377.GCA_000423885_00529"/>
<evidence type="ECO:0000256" key="5">
    <source>
        <dbReference type="ARBA" id="ARBA00022827"/>
    </source>
</evidence>
<evidence type="ECO:0000256" key="8">
    <source>
        <dbReference type="ARBA" id="ARBA00023284"/>
    </source>
</evidence>
<dbReference type="SUPFAM" id="SSF51905">
    <property type="entry name" value="FAD/NAD(P)-binding domain"/>
    <property type="match status" value="1"/>
</dbReference>
<comment type="function">
    <text evidence="9">Serves to protect the cell against DNA damage by alkyl hydroperoxides. It can use either NADH or NADPH as electron donor for direct reduction of redox dyes or of alkyl hydroperoxides when combined with the AhpC protein.</text>
</comment>
<dbReference type="PANTHER" id="PTHR48105">
    <property type="entry name" value="THIOREDOXIN REDUCTASE 1-RELATED-RELATED"/>
    <property type="match status" value="1"/>
</dbReference>
<keyword evidence="6 13" id="KW-0560">Oxidoreductase</keyword>
<evidence type="ECO:0000256" key="9">
    <source>
        <dbReference type="ARBA" id="ARBA00024806"/>
    </source>
</evidence>
<dbReference type="CDD" id="cd02974">
    <property type="entry name" value="AhpF_NTD_N"/>
    <property type="match status" value="1"/>
</dbReference>
<dbReference type="FunFam" id="3.50.50.60:FF:000007">
    <property type="entry name" value="Alkyl hydroperoxide reductase, F subunit"/>
    <property type="match status" value="1"/>
</dbReference>
<dbReference type="GO" id="GO:0102039">
    <property type="term" value="F:NADH-dependent peroxiredoxin activity"/>
    <property type="evidence" value="ECO:0007669"/>
    <property type="project" value="InterPro"/>
</dbReference>
<name>A0A5R9PD71_9GAMM</name>
<keyword evidence="10" id="KW-0520">NAD</keyword>
<dbReference type="InterPro" id="IPR044141">
    <property type="entry name" value="AhpF_NTD_C"/>
</dbReference>
<reference evidence="13 14" key="1">
    <citation type="submission" date="2019-04" db="EMBL/GenBank/DDBJ databases">
        <authorList>
            <person name="Grouzdev D.S."/>
            <person name="Nazina T.N."/>
        </authorList>
    </citation>
    <scope>NUCLEOTIDE SEQUENCE [LARGE SCALE GENOMIC DNA]</scope>
    <source>
        <strain evidence="13 14">SHC 3-19</strain>
    </source>
</reference>
<dbReference type="PRINTS" id="PR00368">
    <property type="entry name" value="FADPNR"/>
</dbReference>
<keyword evidence="4" id="KW-0285">Flavoprotein</keyword>
<keyword evidence="14" id="KW-1185">Reference proteome</keyword>
<comment type="similarity">
    <text evidence="1">Belongs to the class-II pyridine nucleotide-disulfide oxidoreductase family.</text>
</comment>
<protein>
    <recommendedName>
        <fullName evidence="3">Alkyl hydroperoxide reductase subunit F</fullName>
    </recommendedName>
</protein>
<comment type="cofactor">
    <cofactor evidence="10">
        <name>FAD</name>
        <dbReference type="ChEBI" id="CHEBI:57692"/>
    </cofactor>
    <text evidence="10">Binds 1 FAD per subunit.</text>
</comment>
<accession>A0A5R9PD71</accession>
<evidence type="ECO:0000256" key="11">
    <source>
        <dbReference type="PIRSR" id="PIRSR000238-2"/>
    </source>
</evidence>
<dbReference type="InterPro" id="IPR036249">
    <property type="entry name" value="Thioredoxin-like_sf"/>
</dbReference>
<dbReference type="GO" id="GO:0051287">
    <property type="term" value="F:NAD binding"/>
    <property type="evidence" value="ECO:0007669"/>
    <property type="project" value="InterPro"/>
</dbReference>
<keyword evidence="10" id="KW-0521">NADP</keyword>